<dbReference type="SUPFAM" id="SSF56801">
    <property type="entry name" value="Acetyl-CoA synthetase-like"/>
    <property type="match status" value="1"/>
</dbReference>
<feature type="transmembrane region" description="Helical" evidence="2">
    <location>
        <begin position="72"/>
        <end position="92"/>
    </location>
</feature>
<evidence type="ECO:0000313" key="4">
    <source>
        <dbReference type="EMBL" id="TFK49584.1"/>
    </source>
</evidence>
<comment type="similarity">
    <text evidence="1">Belongs to the ATP-dependent AMP-binding enzyme family.</text>
</comment>
<dbReference type="PANTHER" id="PTHR43201">
    <property type="entry name" value="ACYL-COA SYNTHETASE"/>
    <property type="match status" value="1"/>
</dbReference>
<dbReference type="InterPro" id="IPR000873">
    <property type="entry name" value="AMP-dep_synth/lig_dom"/>
</dbReference>
<protein>
    <submittedName>
        <fullName evidence="4">Acetyl-CoA synthetase-like protein</fullName>
    </submittedName>
</protein>
<keyword evidence="2" id="KW-1133">Transmembrane helix</keyword>
<dbReference type="GO" id="GO:0006631">
    <property type="term" value="P:fatty acid metabolic process"/>
    <property type="evidence" value="ECO:0007669"/>
    <property type="project" value="TreeGrafter"/>
</dbReference>
<dbReference type="Gene3D" id="3.40.50.12780">
    <property type="entry name" value="N-terminal domain of ligase-like"/>
    <property type="match status" value="1"/>
</dbReference>
<evidence type="ECO:0000256" key="2">
    <source>
        <dbReference type="SAM" id="Phobius"/>
    </source>
</evidence>
<dbReference type="STRING" id="5364.A0A5C3MW73"/>
<dbReference type="OrthoDB" id="429813at2759"/>
<keyword evidence="5" id="KW-1185">Reference proteome</keyword>
<evidence type="ECO:0000313" key="5">
    <source>
        <dbReference type="Proteomes" id="UP000305948"/>
    </source>
</evidence>
<dbReference type="EMBL" id="ML213515">
    <property type="protein sequence ID" value="TFK49584.1"/>
    <property type="molecule type" value="Genomic_DNA"/>
</dbReference>
<reference evidence="4 5" key="1">
    <citation type="journal article" date="2019" name="Nat. Ecol. Evol.">
        <title>Megaphylogeny resolves global patterns of mushroom evolution.</title>
        <authorList>
            <person name="Varga T."/>
            <person name="Krizsan K."/>
            <person name="Foldi C."/>
            <person name="Dima B."/>
            <person name="Sanchez-Garcia M."/>
            <person name="Sanchez-Ramirez S."/>
            <person name="Szollosi G.J."/>
            <person name="Szarkandi J.G."/>
            <person name="Papp V."/>
            <person name="Albert L."/>
            <person name="Andreopoulos W."/>
            <person name="Angelini C."/>
            <person name="Antonin V."/>
            <person name="Barry K.W."/>
            <person name="Bougher N.L."/>
            <person name="Buchanan P."/>
            <person name="Buyck B."/>
            <person name="Bense V."/>
            <person name="Catcheside P."/>
            <person name="Chovatia M."/>
            <person name="Cooper J."/>
            <person name="Damon W."/>
            <person name="Desjardin D."/>
            <person name="Finy P."/>
            <person name="Geml J."/>
            <person name="Haridas S."/>
            <person name="Hughes K."/>
            <person name="Justo A."/>
            <person name="Karasinski D."/>
            <person name="Kautmanova I."/>
            <person name="Kiss B."/>
            <person name="Kocsube S."/>
            <person name="Kotiranta H."/>
            <person name="LaButti K.M."/>
            <person name="Lechner B.E."/>
            <person name="Liimatainen K."/>
            <person name="Lipzen A."/>
            <person name="Lukacs Z."/>
            <person name="Mihaltcheva S."/>
            <person name="Morgado L.N."/>
            <person name="Niskanen T."/>
            <person name="Noordeloos M.E."/>
            <person name="Ohm R.A."/>
            <person name="Ortiz-Santana B."/>
            <person name="Ovrebo C."/>
            <person name="Racz N."/>
            <person name="Riley R."/>
            <person name="Savchenko A."/>
            <person name="Shiryaev A."/>
            <person name="Soop K."/>
            <person name="Spirin V."/>
            <person name="Szebenyi C."/>
            <person name="Tomsovsky M."/>
            <person name="Tulloss R.E."/>
            <person name="Uehling J."/>
            <person name="Grigoriev I.V."/>
            <person name="Vagvolgyi C."/>
            <person name="Papp T."/>
            <person name="Martin F.M."/>
            <person name="Miettinen O."/>
            <person name="Hibbett D.S."/>
            <person name="Nagy L.G."/>
        </authorList>
    </citation>
    <scope>NUCLEOTIDE SEQUENCE [LARGE SCALE GENOMIC DNA]</scope>
    <source>
        <strain evidence="4 5">OMC1185</strain>
    </source>
</reference>
<evidence type="ECO:0000259" key="3">
    <source>
        <dbReference type="Pfam" id="PF00501"/>
    </source>
</evidence>
<name>A0A5C3MW73_9AGAM</name>
<dbReference type="GO" id="GO:0031956">
    <property type="term" value="F:medium-chain fatty acid-CoA ligase activity"/>
    <property type="evidence" value="ECO:0007669"/>
    <property type="project" value="TreeGrafter"/>
</dbReference>
<keyword evidence="2" id="KW-0472">Membrane</keyword>
<gene>
    <name evidence="4" type="ORF">OE88DRAFT_1632806</name>
</gene>
<sequence length="560" mass="60867">MANQRDVPDTLDSLLVSRAAVEPNHRFLLCPIEDSIETPVQPITYSEFDTHVSILARKWMSNTWSSIVRPRAVVGIFFPSGYTLAIVMFALMRLGAVPFCISIRNSDEAIRHLVKAENVSAIVASKDGQLSQRIATVLQLLDEGPIPLDEIGKSEQLLSQESMGMSLQPLPPGTISADDTAIIQHTSGSTAFPKPVRLSNKLLIRSLYGGTWWVDDLHARSDIALGQPPIYHMFGLIGGLLNSLFRGHTYAILPLPSQDNGGLFPGPQTLRTYASRVGATEFFGVSSSVMGLARSEGGIDLLKSFKRVLVAGAPMPRENGDWITEHGVHLVEGVGSTEGGSLLHSNRPRGDPNWQAMQVCWNVDHHFASFGPGVFELILHSSNLSGKFPGADPQTGHLSTHDLFQEYPEPGTNTWRHCGRSDDVLLLSSGQNWNPQPMELQIEASPVIQHAVVFGHACPYLGVLIAPRVTGVLLDLDDELQAAIWSTVQVANAVAPTNARITRNSVIILTARGVVPLLGGSTIDSHEGKKIPLADKGTPLRLKTYALFKTEIDIVYDGVF</sequence>
<dbReference type="PANTHER" id="PTHR43201:SF8">
    <property type="entry name" value="ACYL-COA SYNTHETASE FAMILY MEMBER 3"/>
    <property type="match status" value="1"/>
</dbReference>
<organism evidence="4 5">
    <name type="scientific">Heliocybe sulcata</name>
    <dbReference type="NCBI Taxonomy" id="5364"/>
    <lineage>
        <taxon>Eukaryota</taxon>
        <taxon>Fungi</taxon>
        <taxon>Dikarya</taxon>
        <taxon>Basidiomycota</taxon>
        <taxon>Agaricomycotina</taxon>
        <taxon>Agaricomycetes</taxon>
        <taxon>Gloeophyllales</taxon>
        <taxon>Gloeophyllaceae</taxon>
        <taxon>Heliocybe</taxon>
    </lineage>
</organism>
<keyword evidence="2" id="KW-0812">Transmembrane</keyword>
<dbReference type="AlphaFoldDB" id="A0A5C3MW73"/>
<accession>A0A5C3MW73</accession>
<evidence type="ECO:0000256" key="1">
    <source>
        <dbReference type="ARBA" id="ARBA00006432"/>
    </source>
</evidence>
<dbReference type="Proteomes" id="UP000305948">
    <property type="component" value="Unassembled WGS sequence"/>
</dbReference>
<dbReference type="Pfam" id="PF23562">
    <property type="entry name" value="AMP-binding_C_3"/>
    <property type="match status" value="1"/>
</dbReference>
<dbReference type="Pfam" id="PF00501">
    <property type="entry name" value="AMP-binding"/>
    <property type="match status" value="1"/>
</dbReference>
<dbReference type="InterPro" id="IPR042099">
    <property type="entry name" value="ANL_N_sf"/>
</dbReference>
<feature type="domain" description="AMP-dependent synthetase/ligase" evidence="3">
    <location>
        <begin position="19"/>
        <end position="351"/>
    </location>
</feature>
<proteinExistence type="inferred from homology"/>